<accession>A0A212L7X9</accession>
<organism evidence="2">
    <name type="scientific">uncultured Desulfovibrio sp</name>
    <dbReference type="NCBI Taxonomy" id="167968"/>
    <lineage>
        <taxon>Bacteria</taxon>
        <taxon>Pseudomonadati</taxon>
        <taxon>Thermodesulfobacteriota</taxon>
        <taxon>Desulfovibrionia</taxon>
        <taxon>Desulfovibrionales</taxon>
        <taxon>Desulfovibrionaceae</taxon>
        <taxon>Desulfovibrio</taxon>
        <taxon>environmental samples</taxon>
    </lineage>
</organism>
<gene>
    <name evidence="2" type="ORF">KL86DES1_21425</name>
</gene>
<dbReference type="InterPro" id="IPR014997">
    <property type="entry name" value="DUF1847"/>
</dbReference>
<evidence type="ECO:0000256" key="1">
    <source>
        <dbReference type="SAM" id="MobiDB-lite"/>
    </source>
</evidence>
<reference evidence="2" key="1">
    <citation type="submission" date="2016-08" db="EMBL/GenBank/DDBJ databases">
        <authorList>
            <person name="Seilhamer J.J."/>
        </authorList>
    </citation>
    <scope>NUCLEOTIDE SEQUENCE</scope>
    <source>
        <strain evidence="2">86-1</strain>
    </source>
</reference>
<feature type="region of interest" description="Disordered" evidence="1">
    <location>
        <begin position="1"/>
        <end position="28"/>
    </location>
</feature>
<sequence length="61" mass="6523">MMDNVSKATLGLEARRPHKPATTGTMRNPVLQAKIMNGAGVELKVLAALRSSSSNYLKTPV</sequence>
<name>A0A212L7X9_9BACT</name>
<protein>
    <submittedName>
        <fullName evidence="2">Uncharacterized protein</fullName>
    </submittedName>
</protein>
<dbReference type="EMBL" id="FMJC01000002">
    <property type="protein sequence ID" value="SCM73630.1"/>
    <property type="molecule type" value="Genomic_DNA"/>
</dbReference>
<proteinExistence type="predicted"/>
<dbReference type="RefSeq" id="WP_179980778.1">
    <property type="nucleotide sequence ID" value="NZ_LT608333.1"/>
</dbReference>
<evidence type="ECO:0000313" key="2">
    <source>
        <dbReference type="EMBL" id="SCM73630.1"/>
    </source>
</evidence>
<dbReference type="AlphaFoldDB" id="A0A212L7X9"/>
<dbReference type="Pfam" id="PF08901">
    <property type="entry name" value="DUF1847"/>
    <property type="match status" value="1"/>
</dbReference>